<protein>
    <recommendedName>
        <fullName evidence="2">HAT C-terminal dimerisation domain-containing protein</fullName>
    </recommendedName>
</protein>
<evidence type="ECO:0000256" key="1">
    <source>
        <dbReference type="SAM" id="MobiDB-lite"/>
    </source>
</evidence>
<name>A0A9N9RAU0_9NEOP</name>
<dbReference type="SUPFAM" id="SSF53098">
    <property type="entry name" value="Ribonuclease H-like"/>
    <property type="match status" value="1"/>
</dbReference>
<reference evidence="3" key="2">
    <citation type="submission" date="2022-10" db="EMBL/GenBank/DDBJ databases">
        <authorList>
            <consortium name="ENA_rothamsted_submissions"/>
            <consortium name="culmorum"/>
            <person name="King R."/>
        </authorList>
    </citation>
    <scope>NUCLEOTIDE SEQUENCE</scope>
</reference>
<keyword evidence="4" id="KW-1185">Reference proteome</keyword>
<reference evidence="3" key="1">
    <citation type="submission" date="2021-12" db="EMBL/GenBank/DDBJ databases">
        <authorList>
            <person name="King R."/>
        </authorList>
    </citation>
    <scope>NUCLEOTIDE SEQUENCE</scope>
</reference>
<accession>A0A9N9RAU0</accession>
<organism evidence="3 4">
    <name type="scientific">Diatraea saccharalis</name>
    <name type="common">sugarcane borer</name>
    <dbReference type="NCBI Taxonomy" id="40085"/>
    <lineage>
        <taxon>Eukaryota</taxon>
        <taxon>Metazoa</taxon>
        <taxon>Ecdysozoa</taxon>
        <taxon>Arthropoda</taxon>
        <taxon>Hexapoda</taxon>
        <taxon>Insecta</taxon>
        <taxon>Pterygota</taxon>
        <taxon>Neoptera</taxon>
        <taxon>Endopterygota</taxon>
        <taxon>Lepidoptera</taxon>
        <taxon>Glossata</taxon>
        <taxon>Ditrysia</taxon>
        <taxon>Pyraloidea</taxon>
        <taxon>Crambidae</taxon>
        <taxon>Crambinae</taxon>
        <taxon>Diatraea</taxon>
    </lineage>
</organism>
<feature type="region of interest" description="Disordered" evidence="1">
    <location>
        <begin position="399"/>
        <end position="461"/>
    </location>
</feature>
<feature type="compositionally biased region" description="Polar residues" evidence="1">
    <location>
        <begin position="1"/>
        <end position="12"/>
    </location>
</feature>
<feature type="compositionally biased region" description="Acidic residues" evidence="1">
    <location>
        <begin position="438"/>
        <end position="450"/>
    </location>
</feature>
<dbReference type="EMBL" id="OU893336">
    <property type="protein sequence ID" value="CAG9792701.1"/>
    <property type="molecule type" value="Genomic_DNA"/>
</dbReference>
<evidence type="ECO:0000313" key="3">
    <source>
        <dbReference type="EMBL" id="CAG9792701.1"/>
    </source>
</evidence>
<dbReference type="Pfam" id="PF05699">
    <property type="entry name" value="Dimer_Tnp_hAT"/>
    <property type="match status" value="1"/>
</dbReference>
<evidence type="ECO:0000259" key="2">
    <source>
        <dbReference type="Pfam" id="PF05699"/>
    </source>
</evidence>
<feature type="region of interest" description="Disordered" evidence="1">
    <location>
        <begin position="1"/>
        <end position="23"/>
    </location>
</feature>
<gene>
    <name evidence="3" type="ORF">DIATSA_LOCUS10211</name>
</gene>
<dbReference type="AlphaFoldDB" id="A0A9N9RAU0"/>
<proteinExistence type="predicted"/>
<evidence type="ECO:0000313" key="4">
    <source>
        <dbReference type="Proteomes" id="UP001153714"/>
    </source>
</evidence>
<dbReference type="Proteomes" id="UP001153714">
    <property type="component" value="Chromosome 5"/>
</dbReference>
<feature type="domain" description="HAT C-terminal dimerisation" evidence="2">
    <location>
        <begin position="60"/>
        <end position="139"/>
    </location>
</feature>
<dbReference type="OrthoDB" id="117690at2759"/>
<dbReference type="InterPro" id="IPR008906">
    <property type="entry name" value="HATC_C_dom"/>
</dbReference>
<dbReference type="InterPro" id="IPR012337">
    <property type="entry name" value="RNaseH-like_sf"/>
</dbReference>
<dbReference type="PANTHER" id="PTHR47611:SF3">
    <property type="entry name" value="HAT C-TERMINAL DIMERISATION DOMAIN-CONTAINING PROTEIN"/>
    <property type="match status" value="1"/>
</dbReference>
<dbReference type="PANTHER" id="PTHR47611">
    <property type="entry name" value="HAT DIMERISATION DOMAIN, C-TERMINAL"/>
    <property type="match status" value="1"/>
</dbReference>
<dbReference type="GO" id="GO:0046983">
    <property type="term" value="F:protein dimerization activity"/>
    <property type="evidence" value="ECO:0007669"/>
    <property type="project" value="InterPro"/>
</dbReference>
<feature type="compositionally biased region" description="Basic residues" evidence="1">
    <location>
        <begin position="421"/>
        <end position="431"/>
    </location>
</feature>
<sequence>MLISLITNNTNRESPHSTEAPRQNQNEIFSGVWSACDSLIKEAEDDEPLSNMSIQPEQEEVESYLRFPNIPIKQDPKIYWRQEDKYPKLKKLAQKYLSYPMSSVASERLFSTAGLIQNDLRNRLSADNLNKLCFLNKNLPKRGEKNVIRRGHRYRGQLLPKSDDIRITRLEHEDGIAPEVDLWENTQAILEISEDTEREKKTVGKGIGKEKKKVGMKVTEKMMERKWKNSTLFTMIKQIWHTKYTVPTAVKVVPRLEREAMKAKKQIIYNTVNALKEIMKSFVLYLKRSKKNIAYTSFESFEEWSSKIELSTIYSRVQKLENSIDFIEFCFPIFIEEYQAWAEKMEQEVQMESDLELQIAQVRKSSSLPRTITTSTSSTTAHIQEALADAVSSDASQTFESMDEAPVQKKKKVSFRVPKDTHKRSSKTTKKRSLESATSEEEEDMTLEEEEPKKKMKMTFG</sequence>